<organism evidence="2 3">
    <name type="scientific">Pycnoporus cinnabarinus</name>
    <name type="common">Cinnabar-red polypore</name>
    <name type="synonym">Trametes cinnabarina</name>
    <dbReference type="NCBI Taxonomy" id="5643"/>
    <lineage>
        <taxon>Eukaryota</taxon>
        <taxon>Fungi</taxon>
        <taxon>Dikarya</taxon>
        <taxon>Basidiomycota</taxon>
        <taxon>Agaricomycotina</taxon>
        <taxon>Agaricomycetes</taxon>
        <taxon>Polyporales</taxon>
        <taxon>Polyporaceae</taxon>
        <taxon>Trametes</taxon>
    </lineage>
</organism>
<name>A0A060S4V3_PYCCI</name>
<feature type="compositionally biased region" description="Basic and acidic residues" evidence="1">
    <location>
        <begin position="110"/>
        <end position="120"/>
    </location>
</feature>
<dbReference type="HOGENOM" id="CLU_044883_0_0_1"/>
<dbReference type="EMBL" id="CCBP010000036">
    <property type="protein sequence ID" value="CDO69355.1"/>
    <property type="molecule type" value="Genomic_DNA"/>
</dbReference>
<proteinExistence type="predicted"/>
<gene>
    <name evidence="2" type="ORF">BN946_scf184746.g36</name>
</gene>
<comment type="caution">
    <text evidence="2">The sequence shown here is derived from an EMBL/GenBank/DDBJ whole genome shotgun (WGS) entry which is preliminary data.</text>
</comment>
<feature type="compositionally biased region" description="Polar residues" evidence="1">
    <location>
        <begin position="65"/>
        <end position="87"/>
    </location>
</feature>
<evidence type="ECO:0000313" key="3">
    <source>
        <dbReference type="Proteomes" id="UP000029665"/>
    </source>
</evidence>
<dbReference type="OrthoDB" id="3262173at2759"/>
<feature type="compositionally biased region" description="Basic and acidic residues" evidence="1">
    <location>
        <begin position="374"/>
        <end position="384"/>
    </location>
</feature>
<evidence type="ECO:0000256" key="1">
    <source>
        <dbReference type="SAM" id="MobiDB-lite"/>
    </source>
</evidence>
<keyword evidence="3" id="KW-1185">Reference proteome</keyword>
<dbReference type="STRING" id="5643.A0A060S4V3"/>
<dbReference type="AlphaFoldDB" id="A0A060S4V3"/>
<dbReference type="Proteomes" id="UP000029665">
    <property type="component" value="Unassembled WGS sequence"/>
</dbReference>
<dbReference type="OMA" id="AFCKDCQ"/>
<protein>
    <submittedName>
        <fullName evidence="2">Uncharacterized protein</fullName>
    </submittedName>
</protein>
<feature type="region of interest" description="Disordered" evidence="1">
    <location>
        <begin position="1"/>
        <end position="128"/>
    </location>
</feature>
<sequence>MSAKNPSPKKVDVHLPGPSPKRPRHDATTESISTSKPVSRARRGNHSRAGSIASIAREDTVDATEASSTKPISSASTKPRSQIAQRTETPEDGADDRSSIGESSSKMRSRKTEAERRQFLEDDPNTGEVEPHQVFCKACGNWIDLNPKLKYVMRLWIEHKKHCKGVVVDSPSKENKAADEAAEDDGFSVAATSVVDAGHRRVAKEEDRKAILEADPKITELKPDAAFCKDCQKWIKLSPQTRYSLYHWRVHTQKCSSTVPSSRVATAQRKLRLVNDEHVKAFTPRSVECKLCAGTIELGGNADYDLTKWEEHKSSVHNLETETPAPKPSEGTSTGSPRPPPSTASTEDTIVAAESSPPRRGVKRPREDDDEELVDRSVRQRGELYEAPEGENPGFLNWLVAPVKNFIRGFREGLAGSG</sequence>
<reference evidence="2" key="1">
    <citation type="submission" date="2014-01" db="EMBL/GenBank/DDBJ databases">
        <title>The genome of the white-rot fungus Pycnoporus cinnabarinus: a basidiomycete model with a versatile arsenal for lignocellulosic biomass breakdown.</title>
        <authorList>
            <person name="Levasseur A."/>
            <person name="Lomascolo A."/>
            <person name="Ruiz-Duenas F.J."/>
            <person name="Uzan E."/>
            <person name="Piumi F."/>
            <person name="Kues U."/>
            <person name="Ram A.F.J."/>
            <person name="Murat C."/>
            <person name="Haon M."/>
            <person name="Benoit I."/>
            <person name="Arfi Y."/>
            <person name="Chevret D."/>
            <person name="Drula E."/>
            <person name="Kwon M.J."/>
            <person name="Gouret P."/>
            <person name="Lesage-Meessen L."/>
            <person name="Lombard V."/>
            <person name="Mariette J."/>
            <person name="Noirot C."/>
            <person name="Park J."/>
            <person name="Patyshakuliyeva A."/>
            <person name="Wieneger R.A.B."/>
            <person name="Wosten H.A.B."/>
            <person name="Martin F."/>
            <person name="Coutinho P.M."/>
            <person name="de Vries R."/>
            <person name="Martinez A.T."/>
            <person name="Klopp C."/>
            <person name="Pontarotti P."/>
            <person name="Henrissat B."/>
            <person name="Record E."/>
        </authorList>
    </citation>
    <scope>NUCLEOTIDE SEQUENCE [LARGE SCALE GENOMIC DNA]</scope>
    <source>
        <strain evidence="2">BRFM137</strain>
    </source>
</reference>
<feature type="region of interest" description="Disordered" evidence="1">
    <location>
        <begin position="316"/>
        <end position="395"/>
    </location>
</feature>
<evidence type="ECO:0000313" key="2">
    <source>
        <dbReference type="EMBL" id="CDO69355.1"/>
    </source>
</evidence>
<accession>A0A060S4V3</accession>